<organism evidence="3 4">
    <name type="scientific">Suricata suricatta</name>
    <name type="common">Meerkat</name>
    <dbReference type="NCBI Taxonomy" id="37032"/>
    <lineage>
        <taxon>Eukaryota</taxon>
        <taxon>Metazoa</taxon>
        <taxon>Chordata</taxon>
        <taxon>Craniata</taxon>
        <taxon>Vertebrata</taxon>
        <taxon>Euteleostomi</taxon>
        <taxon>Mammalia</taxon>
        <taxon>Eutheria</taxon>
        <taxon>Laurasiatheria</taxon>
        <taxon>Carnivora</taxon>
        <taxon>Feliformia</taxon>
        <taxon>Herpestidae</taxon>
        <taxon>Suricata</taxon>
    </lineage>
</organism>
<comment type="similarity">
    <text evidence="1">Belongs to the UPF0488 family.</text>
</comment>
<dbReference type="PANTHER" id="PTHR13602">
    <property type="entry name" value="UPF0488 PROTEIN C8ORF33"/>
    <property type="match status" value="1"/>
</dbReference>
<protein>
    <submittedName>
        <fullName evidence="3">Uncharacterized protein</fullName>
    </submittedName>
</protein>
<evidence type="ECO:0000256" key="1">
    <source>
        <dbReference type="ARBA" id="ARBA00005707"/>
    </source>
</evidence>
<name>A0A673VGZ0_SURSU</name>
<accession>A0A673VGZ0</accession>
<dbReference type="PANTHER" id="PTHR13602:SF2">
    <property type="entry name" value="UPF0488 PROTEIN C8ORF33"/>
    <property type="match status" value="1"/>
</dbReference>
<dbReference type="Ensembl" id="ENSSSUT00005041924.1">
    <property type="protein sequence ID" value="ENSSSUP00005036818.1"/>
    <property type="gene ID" value="ENSSSUG00005023543.1"/>
</dbReference>
<dbReference type="Pfam" id="PF15393">
    <property type="entry name" value="DUF4615"/>
    <property type="match status" value="1"/>
</dbReference>
<gene>
    <name evidence="3" type="primary">C15H8orf33</name>
</gene>
<keyword evidence="4" id="KW-1185">Reference proteome</keyword>
<evidence type="ECO:0000313" key="3">
    <source>
        <dbReference type="Ensembl" id="ENSSSUP00005036818.1"/>
    </source>
</evidence>
<feature type="region of interest" description="Disordered" evidence="2">
    <location>
        <begin position="85"/>
        <end position="125"/>
    </location>
</feature>
<reference evidence="3" key="3">
    <citation type="submission" date="2025-09" db="UniProtKB">
        <authorList>
            <consortium name="Ensembl"/>
        </authorList>
    </citation>
    <scope>IDENTIFICATION</scope>
</reference>
<dbReference type="AlphaFoldDB" id="A0A673VGZ0"/>
<evidence type="ECO:0000313" key="4">
    <source>
        <dbReference type="Proteomes" id="UP000472268"/>
    </source>
</evidence>
<evidence type="ECO:0000256" key="2">
    <source>
        <dbReference type="SAM" id="MobiDB-lite"/>
    </source>
</evidence>
<reference evidence="3 4" key="1">
    <citation type="submission" date="2019-05" db="EMBL/GenBank/DDBJ databases">
        <title>A Chromosome-scale Meerkat (S. suricatta) Genome Assembly.</title>
        <authorList>
            <person name="Dudchenko O."/>
            <person name="Lieberman Aiden E."/>
            <person name="Tung J."/>
            <person name="Barreiro L.B."/>
            <person name="Clutton-Brock T.H."/>
        </authorList>
    </citation>
    <scope>NUCLEOTIDE SEQUENCE [LARGE SCALE GENOMIC DNA]</scope>
</reference>
<dbReference type="Proteomes" id="UP000472268">
    <property type="component" value="Chromosome 15"/>
</dbReference>
<dbReference type="InterPro" id="IPR029274">
    <property type="entry name" value="DUF4615"/>
</dbReference>
<sequence>AARRDRGGTRDLGRWRPPLTLVLPPFLQAVGHPARETPVAAGPGTARALGSPRLPASLLGAPGLSAVRSHPFRLCLGHSTRSDSAARALSERGEGGAASKKQKKKKTRNGASVANGGGKVSEEPGSEEASLCAEAQAEQLARELAWCVEQLELGLKMQRPSPKQKEQALGAIRTLRSQRTPLPRKRQLMRSLFGDYRAQMEAERQEALRVLRTGEELETVRFQGVGRKSLGSDWKKARVTGPAGVGRGDGRREAWERRERESWGLSGIQMSGLDLGGRAGELVTVSVILSGV</sequence>
<proteinExistence type="inferred from homology"/>
<reference evidence="3" key="2">
    <citation type="submission" date="2025-08" db="UniProtKB">
        <authorList>
            <consortium name="Ensembl"/>
        </authorList>
    </citation>
    <scope>IDENTIFICATION</scope>
</reference>